<evidence type="ECO:0000313" key="16">
    <source>
        <dbReference type="EMBL" id="KAL0573597.1"/>
    </source>
</evidence>
<dbReference type="InterPro" id="IPR001128">
    <property type="entry name" value="Cyt_P450"/>
</dbReference>
<dbReference type="InterPro" id="IPR016166">
    <property type="entry name" value="FAD-bd_PCMH"/>
</dbReference>
<gene>
    <name evidence="16" type="ORF">V5O48_008356</name>
</gene>
<dbReference type="InterPro" id="IPR050364">
    <property type="entry name" value="Cytochrome_P450_fung"/>
</dbReference>
<evidence type="ECO:0000256" key="2">
    <source>
        <dbReference type="ARBA" id="ARBA00004167"/>
    </source>
</evidence>
<protein>
    <recommendedName>
        <fullName evidence="15">FAD-binding PCMH-type domain-containing protein</fullName>
    </recommendedName>
</protein>
<evidence type="ECO:0000256" key="11">
    <source>
        <dbReference type="ARBA" id="ARBA00023033"/>
    </source>
</evidence>
<reference evidence="16 17" key="1">
    <citation type="submission" date="2024-02" db="EMBL/GenBank/DDBJ databases">
        <title>A draft genome for the cacao thread blight pathogen Marasmius crinis-equi.</title>
        <authorList>
            <person name="Cohen S.P."/>
            <person name="Baruah I.K."/>
            <person name="Amoako-Attah I."/>
            <person name="Bukari Y."/>
            <person name="Meinhardt L.W."/>
            <person name="Bailey B.A."/>
        </authorList>
    </citation>
    <scope>NUCLEOTIDE SEQUENCE [LARGE SCALE GENOMIC DNA]</scope>
    <source>
        <strain evidence="16 17">GH-76</strain>
    </source>
</reference>
<dbReference type="PANTHER" id="PTHR46300">
    <property type="entry name" value="P450, PUTATIVE (EUROFUNG)-RELATED-RELATED"/>
    <property type="match status" value="1"/>
</dbReference>
<dbReference type="PROSITE" id="PS51387">
    <property type="entry name" value="FAD_PCMH"/>
    <property type="match status" value="1"/>
</dbReference>
<evidence type="ECO:0000256" key="6">
    <source>
        <dbReference type="ARBA" id="ARBA00022692"/>
    </source>
</evidence>
<dbReference type="Proteomes" id="UP001465976">
    <property type="component" value="Unassembled WGS sequence"/>
</dbReference>
<evidence type="ECO:0000256" key="8">
    <source>
        <dbReference type="ARBA" id="ARBA00022989"/>
    </source>
</evidence>
<comment type="pathway">
    <text evidence="3">Secondary metabolite biosynthesis.</text>
</comment>
<dbReference type="Gene3D" id="3.30.43.10">
    <property type="entry name" value="Uridine Diphospho-n-acetylenolpyruvylglucosamine Reductase, domain 2"/>
    <property type="match status" value="1"/>
</dbReference>
<evidence type="ECO:0000256" key="4">
    <source>
        <dbReference type="ARBA" id="ARBA00010617"/>
    </source>
</evidence>
<dbReference type="Pfam" id="PF01565">
    <property type="entry name" value="FAD_binding_4"/>
    <property type="match status" value="1"/>
</dbReference>
<evidence type="ECO:0000256" key="9">
    <source>
        <dbReference type="ARBA" id="ARBA00023002"/>
    </source>
</evidence>
<dbReference type="PROSITE" id="PS00086">
    <property type="entry name" value="CYTOCHROME_P450"/>
    <property type="match status" value="1"/>
</dbReference>
<feature type="domain" description="FAD-binding PCMH-type" evidence="15">
    <location>
        <begin position="693"/>
        <end position="874"/>
    </location>
</feature>
<dbReference type="Gene3D" id="3.30.465.10">
    <property type="match status" value="1"/>
</dbReference>
<dbReference type="Gene3D" id="3.40.462.20">
    <property type="match status" value="1"/>
</dbReference>
<keyword evidence="9" id="KW-0560">Oxidoreductase</keyword>
<comment type="subcellular location">
    <subcellularLocation>
        <location evidence="2">Membrane</location>
        <topology evidence="2">Single-pass membrane protein</topology>
    </subcellularLocation>
</comment>
<evidence type="ECO:0000256" key="5">
    <source>
        <dbReference type="ARBA" id="ARBA00022617"/>
    </source>
</evidence>
<keyword evidence="6" id="KW-0812">Transmembrane</keyword>
<dbReference type="Pfam" id="PF00067">
    <property type="entry name" value="p450"/>
    <property type="match status" value="1"/>
</dbReference>
<dbReference type="CDD" id="cd11065">
    <property type="entry name" value="CYP64-like"/>
    <property type="match status" value="1"/>
</dbReference>
<evidence type="ECO:0000256" key="14">
    <source>
        <dbReference type="SAM" id="SignalP"/>
    </source>
</evidence>
<organism evidence="16 17">
    <name type="scientific">Marasmius crinis-equi</name>
    <dbReference type="NCBI Taxonomy" id="585013"/>
    <lineage>
        <taxon>Eukaryota</taxon>
        <taxon>Fungi</taxon>
        <taxon>Dikarya</taxon>
        <taxon>Basidiomycota</taxon>
        <taxon>Agaricomycotina</taxon>
        <taxon>Agaricomycetes</taxon>
        <taxon>Agaricomycetidae</taxon>
        <taxon>Agaricales</taxon>
        <taxon>Marasmiineae</taxon>
        <taxon>Marasmiaceae</taxon>
        <taxon>Marasmius</taxon>
    </lineage>
</organism>
<keyword evidence="12" id="KW-0472">Membrane</keyword>
<dbReference type="InterPro" id="IPR036396">
    <property type="entry name" value="Cyt_P450_sf"/>
</dbReference>
<evidence type="ECO:0000256" key="12">
    <source>
        <dbReference type="ARBA" id="ARBA00023136"/>
    </source>
</evidence>
<dbReference type="PRINTS" id="PR00385">
    <property type="entry name" value="P450"/>
</dbReference>
<dbReference type="SUPFAM" id="SSF48264">
    <property type="entry name" value="Cytochrome P450"/>
    <property type="match status" value="1"/>
</dbReference>
<evidence type="ECO:0000256" key="13">
    <source>
        <dbReference type="ARBA" id="ARBA00023180"/>
    </source>
</evidence>
<comment type="caution">
    <text evidence="16">The sequence shown here is derived from an EMBL/GenBank/DDBJ whole genome shotgun (WGS) entry which is preliminary data.</text>
</comment>
<sequence>MPFLWAVILAALAWVYFKLKGVGSREPGLPPGPPTAPLLGNLGVFPKEFAYLRLTQWARLWGGIYSLKLGPATAIVITDAAAIKELMDKRSQNTSDRPPNFIADSVAGGLNMVLARYGENWRTLRRTAHAILTPQMSAKHIPIQYAEATQLLFDILRTPESFYTHIRRYSNSVIMSVLYGKRCPRYETPETTAFFTAQHEWELLLEPGATPPLDLLPFLQKVPEQFAKWKSEVKQCRKHQRDLYFGLLDETKKRLEKGEENGCYMEEVIRRQKEFGMDRSKEMMGYLGGVLIEGGSDTTSSFLQSVILAMIAFPEAQKKAKEELDRVVGPHRLPTLDDLPDLPYIRAIIQETHRFRPVAPLMIPHATITPEEYGGYLIPEGTTIFVNIWGIFHDPELFDNPDVFNPDRYIHNEFGTKPGVDGSDLRTNLAFGCGRRICPGIHLAQNSINLNTMRLLWAFNFSRATDPKTGSVIDVNVDDYQKGILTAPCPFNASITPRSSETIEIIEREFHEATDTFSKFEFGLSSEDKPDTAGGPLVHTSSVTNLDNDLGGRLPSTVVTQRHHPRPASSPFRIENTTPYNYSRTSALSKIARQLKHSREDKGKANEARTRIIINCEDCIYIRGTQFIVSSSLPLSPSATMHLKILLPCILAWHLGFVFAADLRGDLTQAGITAYLPGDSQYPGASRAFNTRFSFNPAAIAFPKTVQDVSKVVQIANANNLPVSPRSGGTFQLKQTKQHSYVANGLGGKSGVLVVDMSNMKAITVDPSSKVATIESGNRLGNVAKALNSAGRATSHGTCPYVGIGGHASYGGYGFTSRMWGLALDNIQAVNVVLANGTAVRATANSQSDLFWAARGAAPSFGIITSIETTTYPLPASSLLFTYQWNTLSPQQASAAFQAYQSYPRQNSLPAELGLEVVLGSGWNQGTISLSLSGGYYKSDGRNGIQNLMGPFVSAMGLPSPDSFTIDGDGTYLDTVRILAEPDGGLDMNGPDITDTFYARSILVPDSAALTQQATTKFMNYLANQGSNVQGMDYWFIGAGLWGGQNSKINSVPVDSTSFARRDGLVVMQVYASSGDRTPFPQSGVTFVDGTSLVWFFLFLGNRLTLANRRAAKPDRVNA</sequence>
<accession>A0ABR3FE91</accession>
<evidence type="ECO:0000313" key="17">
    <source>
        <dbReference type="Proteomes" id="UP001465976"/>
    </source>
</evidence>
<dbReference type="InterPro" id="IPR006094">
    <property type="entry name" value="Oxid_FAD_bind_N"/>
</dbReference>
<evidence type="ECO:0000256" key="3">
    <source>
        <dbReference type="ARBA" id="ARBA00005179"/>
    </source>
</evidence>
<evidence type="ECO:0000256" key="1">
    <source>
        <dbReference type="ARBA" id="ARBA00001971"/>
    </source>
</evidence>
<name>A0ABR3FE91_9AGAR</name>
<dbReference type="InterPro" id="IPR016167">
    <property type="entry name" value="FAD-bd_PCMH_sub1"/>
</dbReference>
<dbReference type="PANTHER" id="PTHR46300:SF2">
    <property type="entry name" value="CYTOCHROME P450 MONOOXYGENASE ALNH-RELATED"/>
    <property type="match status" value="1"/>
</dbReference>
<dbReference type="InterPro" id="IPR017972">
    <property type="entry name" value="Cyt_P450_CS"/>
</dbReference>
<dbReference type="PRINTS" id="PR00463">
    <property type="entry name" value="EP450I"/>
</dbReference>
<keyword evidence="11" id="KW-0503">Monooxygenase</keyword>
<keyword evidence="17" id="KW-1185">Reference proteome</keyword>
<dbReference type="EMBL" id="JBAHYK010000485">
    <property type="protein sequence ID" value="KAL0573597.1"/>
    <property type="molecule type" value="Genomic_DNA"/>
</dbReference>
<keyword evidence="5" id="KW-0349">Heme</keyword>
<comment type="cofactor">
    <cofactor evidence="1">
        <name>heme</name>
        <dbReference type="ChEBI" id="CHEBI:30413"/>
    </cofactor>
</comment>
<comment type="similarity">
    <text evidence="4">Belongs to the cytochrome P450 family.</text>
</comment>
<feature type="chain" id="PRO_5046190374" description="FAD-binding PCMH-type domain-containing protein" evidence="14">
    <location>
        <begin position="25"/>
        <end position="1119"/>
    </location>
</feature>
<keyword evidence="8" id="KW-1133">Transmembrane helix</keyword>
<dbReference type="InterPro" id="IPR036318">
    <property type="entry name" value="FAD-bd_PCMH-like_sf"/>
</dbReference>
<keyword evidence="14" id="KW-0732">Signal</keyword>
<keyword evidence="10" id="KW-0408">Iron</keyword>
<evidence type="ECO:0000256" key="7">
    <source>
        <dbReference type="ARBA" id="ARBA00022723"/>
    </source>
</evidence>
<proteinExistence type="inferred from homology"/>
<dbReference type="SUPFAM" id="SSF56176">
    <property type="entry name" value="FAD-binding/transporter-associated domain-like"/>
    <property type="match status" value="1"/>
</dbReference>
<dbReference type="InterPro" id="IPR016169">
    <property type="entry name" value="FAD-bd_PCMH_sub2"/>
</dbReference>
<dbReference type="Gene3D" id="1.10.630.10">
    <property type="entry name" value="Cytochrome P450"/>
    <property type="match status" value="1"/>
</dbReference>
<dbReference type="InterPro" id="IPR002401">
    <property type="entry name" value="Cyt_P450_E_grp-I"/>
</dbReference>
<evidence type="ECO:0000256" key="10">
    <source>
        <dbReference type="ARBA" id="ARBA00023004"/>
    </source>
</evidence>
<feature type="signal peptide" evidence="14">
    <location>
        <begin position="1"/>
        <end position="24"/>
    </location>
</feature>
<keyword evidence="13" id="KW-0325">Glycoprotein</keyword>
<evidence type="ECO:0000259" key="15">
    <source>
        <dbReference type="PROSITE" id="PS51387"/>
    </source>
</evidence>
<keyword evidence="7" id="KW-0479">Metal-binding</keyword>